<dbReference type="Pfam" id="PF00520">
    <property type="entry name" value="Ion_trans"/>
    <property type="match status" value="1"/>
</dbReference>
<evidence type="ECO:0000313" key="9">
    <source>
        <dbReference type="Proteomes" id="UP001152797"/>
    </source>
</evidence>
<dbReference type="GO" id="GO:0005249">
    <property type="term" value="F:voltage-gated potassium channel activity"/>
    <property type="evidence" value="ECO:0007669"/>
    <property type="project" value="InterPro"/>
</dbReference>
<dbReference type="Proteomes" id="UP001152797">
    <property type="component" value="Unassembled WGS sequence"/>
</dbReference>
<dbReference type="EMBL" id="CAMXCT030002347">
    <property type="protein sequence ID" value="CAL4784845.1"/>
    <property type="molecule type" value="Genomic_DNA"/>
</dbReference>
<sequence length="500" mass="57231">MLSFLFKRGSQSPVGYRALEVSLSRECHISEHDEAPRLPEMPATLESTLKPKQGQVCFDVEAAQEDGVRSAEASVHKKAFIRMSKKIMSQRSYSVNFNIAASGLLDDDDGDGEQEGKNDDDEQENFKGMLKGFFKHLVVVPELSEALKAKGFVHWVEVWDLSITVLIFLLAYYLPWILVFCTWKELPAFHRLLETIMSLVFTVDMFLQFFIAYALPNSQLSHGPWQKDPWKIISNYMGFESSFGWFWLDLLSVAPFWMRVLNGDRSFPYMEHFQMLCLLRVLKMIRMINLPRLWRFMSRWQASLGFSYLIVDFCKFIFILTLTAHLFACVWVAIEGKVTRGVFSYATADNTWLSALIESKGDPCHPSAAKDSICVYWLAMYWAVMTLTSVGYGDVTPQNQLEYTVCAIMMMFSGLVWAYIVGSVVSLIHTMDTSVEFKQNMDQMNEMMESRGLPTELRVRMRRYMHECVVARHQTAQVALPLRGVREKGAGGVPLINGLV</sequence>
<name>A0A9P1G2G2_9DINO</name>
<keyword evidence="2 5" id="KW-0812">Transmembrane</keyword>
<dbReference type="PANTHER" id="PTHR10217:SF435">
    <property type="entry name" value="POTASSIUM VOLTAGE-GATED CHANNEL PROTEIN EAG"/>
    <property type="match status" value="1"/>
</dbReference>
<organism evidence="7">
    <name type="scientific">Cladocopium goreaui</name>
    <dbReference type="NCBI Taxonomy" id="2562237"/>
    <lineage>
        <taxon>Eukaryota</taxon>
        <taxon>Sar</taxon>
        <taxon>Alveolata</taxon>
        <taxon>Dinophyceae</taxon>
        <taxon>Suessiales</taxon>
        <taxon>Symbiodiniaceae</taxon>
        <taxon>Cladocopium</taxon>
    </lineage>
</organism>
<accession>A0A9P1G2G2</accession>
<feature type="transmembrane region" description="Helical" evidence="5">
    <location>
        <begin position="196"/>
        <end position="215"/>
    </location>
</feature>
<feature type="transmembrane region" description="Helical" evidence="5">
    <location>
        <begin position="405"/>
        <end position="428"/>
    </location>
</feature>
<feature type="transmembrane region" description="Helical" evidence="5">
    <location>
        <begin position="306"/>
        <end position="334"/>
    </location>
</feature>
<dbReference type="Gene3D" id="1.10.287.70">
    <property type="match status" value="1"/>
</dbReference>
<reference evidence="7" key="1">
    <citation type="submission" date="2022-10" db="EMBL/GenBank/DDBJ databases">
        <authorList>
            <person name="Chen Y."/>
            <person name="Dougan E. K."/>
            <person name="Chan C."/>
            <person name="Rhodes N."/>
            <person name="Thang M."/>
        </authorList>
    </citation>
    <scope>NUCLEOTIDE SEQUENCE</scope>
</reference>
<dbReference type="AlphaFoldDB" id="A0A9P1G2G2"/>
<feature type="domain" description="Ion transport" evidence="6">
    <location>
        <begin position="158"/>
        <end position="431"/>
    </location>
</feature>
<dbReference type="PANTHER" id="PTHR10217">
    <property type="entry name" value="VOLTAGE AND LIGAND GATED POTASSIUM CHANNEL"/>
    <property type="match status" value="1"/>
</dbReference>
<dbReference type="Gene3D" id="1.10.287.630">
    <property type="entry name" value="Helix hairpin bin"/>
    <property type="match status" value="1"/>
</dbReference>
<dbReference type="GO" id="GO:0005886">
    <property type="term" value="C:plasma membrane"/>
    <property type="evidence" value="ECO:0007669"/>
    <property type="project" value="TreeGrafter"/>
</dbReference>
<evidence type="ECO:0000256" key="2">
    <source>
        <dbReference type="ARBA" id="ARBA00022692"/>
    </source>
</evidence>
<evidence type="ECO:0000256" key="3">
    <source>
        <dbReference type="ARBA" id="ARBA00022989"/>
    </source>
</evidence>
<keyword evidence="9" id="KW-1185">Reference proteome</keyword>
<feature type="transmembrane region" description="Helical" evidence="5">
    <location>
        <begin position="375"/>
        <end position="393"/>
    </location>
</feature>
<dbReference type="EMBL" id="CAMXCT010002347">
    <property type="protein sequence ID" value="CAI3997533.1"/>
    <property type="molecule type" value="Genomic_DNA"/>
</dbReference>
<dbReference type="PRINTS" id="PR01463">
    <property type="entry name" value="EAGCHANLFMLY"/>
</dbReference>
<gene>
    <name evidence="7" type="ORF">C1SCF055_LOCUS23907</name>
</gene>
<keyword evidence="3 5" id="KW-1133">Transmembrane helix</keyword>
<evidence type="ECO:0000256" key="4">
    <source>
        <dbReference type="ARBA" id="ARBA00023136"/>
    </source>
</evidence>
<dbReference type="InterPro" id="IPR003938">
    <property type="entry name" value="K_chnl_volt-dep_EAG/ELK/ERG"/>
</dbReference>
<comment type="caution">
    <text evidence="7">The sequence shown here is derived from an EMBL/GenBank/DDBJ whole genome shotgun (WGS) entry which is preliminary data.</text>
</comment>
<keyword evidence="8" id="KW-0813">Transport</keyword>
<dbReference type="GO" id="GO:0042391">
    <property type="term" value="P:regulation of membrane potential"/>
    <property type="evidence" value="ECO:0007669"/>
    <property type="project" value="TreeGrafter"/>
</dbReference>
<evidence type="ECO:0000259" key="6">
    <source>
        <dbReference type="Pfam" id="PF00520"/>
    </source>
</evidence>
<dbReference type="OrthoDB" id="432483at2759"/>
<keyword evidence="8" id="KW-0407">Ion channel</keyword>
<comment type="subcellular location">
    <subcellularLocation>
        <location evidence="1">Membrane</location>
        <topology evidence="1">Multi-pass membrane protein</topology>
    </subcellularLocation>
</comment>
<evidence type="ECO:0000256" key="1">
    <source>
        <dbReference type="ARBA" id="ARBA00004141"/>
    </source>
</evidence>
<dbReference type="InterPro" id="IPR050818">
    <property type="entry name" value="KCNH_animal-type"/>
</dbReference>
<evidence type="ECO:0000313" key="7">
    <source>
        <dbReference type="EMBL" id="CAI3997533.1"/>
    </source>
</evidence>
<protein>
    <recommendedName>
        <fullName evidence="6">Ion transport domain-containing protein</fullName>
    </recommendedName>
</protein>
<keyword evidence="4 5" id="KW-0472">Membrane</keyword>
<evidence type="ECO:0000313" key="8">
    <source>
        <dbReference type="EMBL" id="CAL4784845.1"/>
    </source>
</evidence>
<dbReference type="EMBL" id="CAMXCT020002347">
    <property type="protein sequence ID" value="CAL1150908.1"/>
    <property type="molecule type" value="Genomic_DNA"/>
</dbReference>
<feature type="transmembrane region" description="Helical" evidence="5">
    <location>
        <begin position="158"/>
        <end position="176"/>
    </location>
</feature>
<dbReference type="SUPFAM" id="SSF81324">
    <property type="entry name" value="Voltage-gated potassium channels"/>
    <property type="match status" value="1"/>
</dbReference>
<proteinExistence type="predicted"/>
<keyword evidence="8" id="KW-0406">Ion transport</keyword>
<reference evidence="8 9" key="2">
    <citation type="submission" date="2024-05" db="EMBL/GenBank/DDBJ databases">
        <authorList>
            <person name="Chen Y."/>
            <person name="Shah S."/>
            <person name="Dougan E. K."/>
            <person name="Thang M."/>
            <person name="Chan C."/>
        </authorList>
    </citation>
    <scope>NUCLEOTIDE SEQUENCE [LARGE SCALE GENOMIC DNA]</scope>
</reference>
<evidence type="ECO:0000256" key="5">
    <source>
        <dbReference type="SAM" id="Phobius"/>
    </source>
</evidence>
<dbReference type="InterPro" id="IPR005821">
    <property type="entry name" value="Ion_trans_dom"/>
</dbReference>